<dbReference type="STRING" id="41431.PCC8801_3702"/>
<keyword evidence="1" id="KW-0596">Phosphopantetheine</keyword>
<dbReference type="OrthoDB" id="9807212at2"/>
<proteinExistence type="predicted"/>
<dbReference type="Pfam" id="PF07993">
    <property type="entry name" value="NAD_binding_4"/>
    <property type="match status" value="1"/>
</dbReference>
<dbReference type="InterPro" id="IPR036291">
    <property type="entry name" value="NAD(P)-bd_dom_sf"/>
</dbReference>
<dbReference type="GO" id="GO:0004043">
    <property type="term" value="F:L-aminoadipate-semialdehyde dehydrogenase [NAD(P)+] activity"/>
    <property type="evidence" value="ECO:0007669"/>
    <property type="project" value="UniProtKB-EC"/>
</dbReference>
<dbReference type="eggNOG" id="COG3320">
    <property type="taxonomic scope" value="Bacteria"/>
</dbReference>
<accession>B7K2V7</accession>
<gene>
    <name evidence="4" type="ordered locus">PCC8801_3702</name>
</gene>
<dbReference type="SUPFAM" id="SSF51735">
    <property type="entry name" value="NAD(P)-binding Rossmann-fold domains"/>
    <property type="match status" value="1"/>
</dbReference>
<dbReference type="PANTHER" id="PTHR44845:SF6">
    <property type="entry name" value="BETA-ALANINE-ACTIVATING ENZYME"/>
    <property type="match status" value="1"/>
</dbReference>
<protein>
    <submittedName>
        <fullName evidence="4">Thioester reductase domain protein</fullName>
        <ecNumber evidence="4">1.2.1.31</ecNumber>
    </submittedName>
</protein>
<dbReference type="InterPro" id="IPR010080">
    <property type="entry name" value="Thioester_reductase-like_dom"/>
</dbReference>
<dbReference type="KEGG" id="cyp:PCC8801_3702"/>
<evidence type="ECO:0000313" key="5">
    <source>
        <dbReference type="Proteomes" id="UP000008204"/>
    </source>
</evidence>
<keyword evidence="4" id="KW-0560">Oxidoreductase</keyword>
<dbReference type="EMBL" id="CP001287">
    <property type="protein sequence ID" value="ACK67658.1"/>
    <property type="molecule type" value="Genomic_DNA"/>
</dbReference>
<evidence type="ECO:0000313" key="4">
    <source>
        <dbReference type="EMBL" id="ACK67658.1"/>
    </source>
</evidence>
<name>B7K2V7_RIPO1</name>
<keyword evidence="5" id="KW-1185">Reference proteome</keyword>
<feature type="domain" description="Thioester reductase (TE)" evidence="3">
    <location>
        <begin position="38"/>
        <end position="275"/>
    </location>
</feature>
<evidence type="ECO:0000256" key="1">
    <source>
        <dbReference type="ARBA" id="ARBA00022450"/>
    </source>
</evidence>
<dbReference type="NCBIfam" id="TIGR01746">
    <property type="entry name" value="Thioester-redct"/>
    <property type="match status" value="1"/>
</dbReference>
<sequence length="398" mass="45323">MSYSLAKGNLNREAYLDPSIQYLPLSPFRQRTKRRAFLTGATGFLGANLLHDLLKHTLFEVYCLVRASNADEGKVKLRQALKAQNLWMKAFEFRIHPVVGDLSKPQLGLSDAAFASLGKQIEVIYHNASWLNLSYPYSTLKATNVKGTEEILRLAAIKPQIAVHYVSTLSVFSPRVYNNQSEIAECFWVQEPIGLQQGYPQSKWVAEQLINIGSQRGLFAWIYRPGMITGHSETGICNNKDKFSILLRTCLELGLVPEFKGTVYMTPVDYVSRSIIELSELVSETDQAFHLITPQPMSWTKVVKTMLDTYPTMNSMPYSLWFKEVQQSARQSVSQELRTLVALLFHPTIPPFSTNQDVQFSCENTMKVLSTKFNIEWTQDNPTLLRRYLSYLAEVPSW</sequence>
<dbReference type="Proteomes" id="UP000008204">
    <property type="component" value="Chromosome"/>
</dbReference>
<dbReference type="AlphaFoldDB" id="B7K2V7"/>
<reference evidence="5" key="1">
    <citation type="journal article" date="2011" name="MBio">
        <title>Novel metabolic attributes of the genus Cyanothece, comprising a group of unicellular nitrogen-fixing Cyanobacteria.</title>
        <authorList>
            <person name="Bandyopadhyay A."/>
            <person name="Elvitigala T."/>
            <person name="Welsh E."/>
            <person name="Stockel J."/>
            <person name="Liberton M."/>
            <person name="Min H."/>
            <person name="Sherman L.A."/>
            <person name="Pakrasi H.B."/>
        </authorList>
    </citation>
    <scope>NUCLEOTIDE SEQUENCE [LARGE SCALE GENOMIC DNA]</scope>
    <source>
        <strain evidence="5">PCC 8801</strain>
    </source>
</reference>
<organism evidence="4 5">
    <name type="scientific">Rippkaea orientalis (strain PCC 8801 / RF-1)</name>
    <name type="common">Cyanothece sp. (strain PCC 8801)</name>
    <dbReference type="NCBI Taxonomy" id="41431"/>
    <lineage>
        <taxon>Bacteria</taxon>
        <taxon>Bacillati</taxon>
        <taxon>Cyanobacteriota</taxon>
        <taxon>Cyanophyceae</taxon>
        <taxon>Oscillatoriophycideae</taxon>
        <taxon>Chroococcales</taxon>
        <taxon>Aphanothecaceae</taxon>
        <taxon>Rippkaea</taxon>
        <taxon>Rippkaea orientalis</taxon>
    </lineage>
</organism>
<keyword evidence="2" id="KW-0597">Phosphoprotein</keyword>
<dbReference type="RefSeq" id="WP_012596916.1">
    <property type="nucleotide sequence ID" value="NC_011726.1"/>
</dbReference>
<dbReference type="InterPro" id="IPR013120">
    <property type="entry name" value="FAR_NAD-bd"/>
</dbReference>
<dbReference type="HOGENOM" id="CLU_000022_76_1_3"/>
<evidence type="ECO:0000259" key="3">
    <source>
        <dbReference type="Pfam" id="PF07993"/>
    </source>
</evidence>
<dbReference type="EC" id="1.2.1.31" evidence="4"/>
<evidence type="ECO:0000256" key="2">
    <source>
        <dbReference type="ARBA" id="ARBA00022553"/>
    </source>
</evidence>
<dbReference type="CDD" id="cd05235">
    <property type="entry name" value="SDR_e1"/>
    <property type="match status" value="1"/>
</dbReference>
<dbReference type="Gene3D" id="3.40.50.720">
    <property type="entry name" value="NAD(P)-binding Rossmann-like Domain"/>
    <property type="match status" value="1"/>
</dbReference>
<dbReference type="PANTHER" id="PTHR44845">
    <property type="entry name" value="CARRIER DOMAIN-CONTAINING PROTEIN"/>
    <property type="match status" value="1"/>
</dbReference>